<feature type="compositionally biased region" description="Basic residues" evidence="2">
    <location>
        <begin position="262"/>
        <end position="274"/>
    </location>
</feature>
<name>A0A2S7K5G1_9PROT</name>
<dbReference type="Proteomes" id="UP000239504">
    <property type="component" value="Unassembled WGS sequence"/>
</dbReference>
<dbReference type="GO" id="GO:0005829">
    <property type="term" value="C:cytosol"/>
    <property type="evidence" value="ECO:0007669"/>
    <property type="project" value="TreeGrafter"/>
</dbReference>
<comment type="caution">
    <text evidence="3">The sequence shown here is derived from an EMBL/GenBank/DDBJ whole genome shotgun (WGS) entry which is preliminary data.</text>
</comment>
<dbReference type="AlphaFoldDB" id="A0A2S7K5G1"/>
<dbReference type="HAMAP" id="MF_00652">
    <property type="entry name" value="UPF0246"/>
    <property type="match status" value="1"/>
</dbReference>
<evidence type="ECO:0000313" key="3">
    <source>
        <dbReference type="EMBL" id="PQA87729.1"/>
    </source>
</evidence>
<evidence type="ECO:0000256" key="1">
    <source>
        <dbReference type="HAMAP-Rule" id="MF_00652"/>
    </source>
</evidence>
<organism evidence="3 4">
    <name type="scientific">Hyphococcus luteus</name>
    <dbReference type="NCBI Taxonomy" id="2058213"/>
    <lineage>
        <taxon>Bacteria</taxon>
        <taxon>Pseudomonadati</taxon>
        <taxon>Pseudomonadota</taxon>
        <taxon>Alphaproteobacteria</taxon>
        <taxon>Parvularculales</taxon>
        <taxon>Parvularculaceae</taxon>
        <taxon>Hyphococcus</taxon>
    </lineage>
</organism>
<dbReference type="PANTHER" id="PTHR30283">
    <property type="entry name" value="PEROXIDE STRESS RESPONSE PROTEIN YAAA"/>
    <property type="match status" value="1"/>
</dbReference>
<comment type="similarity">
    <text evidence="1">Belongs to the UPF0246 family.</text>
</comment>
<feature type="region of interest" description="Disordered" evidence="2">
    <location>
        <begin position="239"/>
        <end position="274"/>
    </location>
</feature>
<dbReference type="InterPro" id="IPR005583">
    <property type="entry name" value="YaaA"/>
</dbReference>
<reference evidence="3 4" key="1">
    <citation type="submission" date="2017-12" db="EMBL/GenBank/DDBJ databases">
        <authorList>
            <person name="Hurst M.R.H."/>
        </authorList>
    </citation>
    <scope>NUCLEOTIDE SEQUENCE [LARGE SCALE GENOMIC DNA]</scope>
    <source>
        <strain evidence="3 4">SY-3-19</strain>
    </source>
</reference>
<dbReference type="GO" id="GO:0033194">
    <property type="term" value="P:response to hydroperoxide"/>
    <property type="evidence" value="ECO:0007669"/>
    <property type="project" value="TreeGrafter"/>
</dbReference>
<gene>
    <name evidence="3" type="ORF">CW354_05040</name>
</gene>
<dbReference type="PANTHER" id="PTHR30283:SF4">
    <property type="entry name" value="PEROXIDE STRESS RESISTANCE PROTEIN YAAA"/>
    <property type="match status" value="1"/>
</dbReference>
<accession>A0A2S7K5G1</accession>
<protein>
    <recommendedName>
        <fullName evidence="1">UPF0246 protein CW354_05040</fullName>
    </recommendedName>
</protein>
<keyword evidence="4" id="KW-1185">Reference proteome</keyword>
<dbReference type="OrthoDB" id="9777133at2"/>
<evidence type="ECO:0000256" key="2">
    <source>
        <dbReference type="SAM" id="MobiDB-lite"/>
    </source>
</evidence>
<dbReference type="EMBL" id="PJCH01000005">
    <property type="protein sequence ID" value="PQA87729.1"/>
    <property type="molecule type" value="Genomic_DNA"/>
</dbReference>
<proteinExistence type="inferred from homology"/>
<evidence type="ECO:0000313" key="4">
    <source>
        <dbReference type="Proteomes" id="UP000239504"/>
    </source>
</evidence>
<sequence>MLILLSPAKNMNFDPAAGAPRATKPLFLKDAGALSETTKKLTRGKIKSLMGISEKLADLNYERFQAFDADGKSESSKQAALAFNGDVYLGLEAESLSKEDLKFAQDHLRILSGLYGLLRPLDAIQPYRLEMGSKLKNPRGSNLYEFWGDKISKEIDKALKGHEDPTVVNLASNEYFSAVDKKALKAPVVTPVFREVKDGQAKTVMFYAKRARGMMARWAAQNRLERAEDLKKFDVEGYKFQPGDSTADQWVFTRPQPTPKKPATKKKAPAKARA</sequence>
<dbReference type="NCBIfam" id="NF002542">
    <property type="entry name" value="PRK02101.1-3"/>
    <property type="match status" value="1"/>
</dbReference>
<dbReference type="Pfam" id="PF03883">
    <property type="entry name" value="H2O2_YaaD"/>
    <property type="match status" value="1"/>
</dbReference>
<dbReference type="RefSeq" id="WP_104828973.1">
    <property type="nucleotide sequence ID" value="NZ_PJCH01000005.1"/>
</dbReference>